<dbReference type="eggNOG" id="COG0811">
    <property type="taxonomic scope" value="Bacteria"/>
</dbReference>
<evidence type="ECO:0000256" key="2">
    <source>
        <dbReference type="ARBA" id="ARBA00022475"/>
    </source>
</evidence>
<keyword evidence="2" id="KW-1003">Cell membrane</keyword>
<keyword evidence="9" id="KW-0653">Protein transport</keyword>
<dbReference type="PANTHER" id="PTHR30625:SF3">
    <property type="entry name" value="TOL-PAL SYSTEM PROTEIN TOLQ"/>
    <property type="match status" value="1"/>
</dbReference>
<dbReference type="Pfam" id="PF01618">
    <property type="entry name" value="MotA_ExbB"/>
    <property type="match status" value="1"/>
</dbReference>
<dbReference type="EMBL" id="BX248583">
    <property type="protein sequence ID" value="CAD83402.1"/>
    <property type="molecule type" value="Genomic_DNA"/>
</dbReference>
<evidence type="ECO:0000313" key="13">
    <source>
        <dbReference type="Proteomes" id="UP000002192"/>
    </source>
</evidence>
<feature type="transmembrane region" description="Helical" evidence="10">
    <location>
        <begin position="123"/>
        <end position="151"/>
    </location>
</feature>
<dbReference type="AlphaFoldDB" id="Q7VR87"/>
<dbReference type="OrthoDB" id="9805133at2"/>
<evidence type="ECO:0000256" key="1">
    <source>
        <dbReference type="ARBA" id="ARBA00004651"/>
    </source>
</evidence>
<keyword evidence="8" id="KW-0131">Cell cycle</keyword>
<name>Q7VR87_BLOFL</name>
<organism evidence="12 13">
    <name type="scientific">Blochmanniella floridana</name>
    <dbReference type="NCBI Taxonomy" id="203907"/>
    <lineage>
        <taxon>Bacteria</taxon>
        <taxon>Pseudomonadati</taxon>
        <taxon>Pseudomonadota</taxon>
        <taxon>Gammaproteobacteria</taxon>
        <taxon>Enterobacterales</taxon>
        <taxon>Enterobacteriaceae</taxon>
        <taxon>ant endosymbionts</taxon>
        <taxon>Candidatus Blochmanniella</taxon>
    </lineage>
</organism>
<dbReference type="HOGENOM" id="CLU_053325_2_2_6"/>
<sequence>MNILGLFLKTNFLVQITIFILIIFSIVSWSIIFHRVFILKYEQRKLKSFENKFWSGIELPRLYIEISNKKNQLSSVEHIFYIGFKEFSRLHKIKKCLSETIASRTLRVMNNTLNLELEKLESYIPLIGTIGSISPYVGLFGTVLGIIHVFIALDKISAVNSNHHMGHIHLIAPGIAEALISTAIGLFVAIPAVMAFNYLTTQINNLNQNFNNFIEEFITILYRQVFLHSNSKQQETQNEEKTSKIHDSI</sequence>
<protein>
    <submittedName>
        <fullName evidence="12">TolQ protein</fullName>
    </submittedName>
</protein>
<keyword evidence="4" id="KW-0132">Cell division</keyword>
<dbReference type="Proteomes" id="UP000002192">
    <property type="component" value="Chromosome"/>
</dbReference>
<dbReference type="NCBIfam" id="TIGR02796">
    <property type="entry name" value="tolQ"/>
    <property type="match status" value="1"/>
</dbReference>
<keyword evidence="13" id="KW-1185">Reference proteome</keyword>
<feature type="domain" description="MotA/TolQ/ExbB proton channel" evidence="11">
    <location>
        <begin position="90"/>
        <end position="210"/>
    </location>
</feature>
<evidence type="ECO:0000256" key="7">
    <source>
        <dbReference type="ARBA" id="ARBA00023136"/>
    </source>
</evidence>
<evidence type="ECO:0000256" key="8">
    <source>
        <dbReference type="ARBA" id="ARBA00023306"/>
    </source>
</evidence>
<dbReference type="STRING" id="203907.Bfl335"/>
<gene>
    <name evidence="12" type="primary">tolQ</name>
    <name evidence="12" type="ordered locus">Bfl335</name>
</gene>
<dbReference type="InterPro" id="IPR002898">
    <property type="entry name" value="MotA_ExbB_proton_chnl"/>
</dbReference>
<evidence type="ECO:0000313" key="12">
    <source>
        <dbReference type="EMBL" id="CAD83402.1"/>
    </source>
</evidence>
<evidence type="ECO:0000256" key="10">
    <source>
        <dbReference type="SAM" id="Phobius"/>
    </source>
</evidence>
<dbReference type="GO" id="GO:0051301">
    <property type="term" value="P:cell division"/>
    <property type="evidence" value="ECO:0007669"/>
    <property type="project" value="UniProtKB-KW"/>
</dbReference>
<comment type="subcellular location">
    <subcellularLocation>
        <location evidence="1">Cell membrane</location>
        <topology evidence="1">Multi-pass membrane protein</topology>
    </subcellularLocation>
    <subcellularLocation>
        <location evidence="9">Membrane</location>
        <topology evidence="9">Multi-pass membrane protein</topology>
    </subcellularLocation>
</comment>
<evidence type="ECO:0000256" key="9">
    <source>
        <dbReference type="RuleBase" id="RU004057"/>
    </source>
</evidence>
<dbReference type="GO" id="GO:0043213">
    <property type="term" value="P:bacteriocin transport"/>
    <property type="evidence" value="ECO:0007669"/>
    <property type="project" value="InterPro"/>
</dbReference>
<dbReference type="GO" id="GO:0005886">
    <property type="term" value="C:plasma membrane"/>
    <property type="evidence" value="ECO:0007669"/>
    <property type="project" value="UniProtKB-SubCell"/>
</dbReference>
<reference evidence="12 13" key="1">
    <citation type="journal article" date="2003" name="Proc. Natl. Acad. Sci. U.S.A.">
        <title>The genome sequence of Blochmannia floridanus: comparative analysis of reduced genomes.</title>
        <authorList>
            <person name="Gil R."/>
            <person name="Silva F.J."/>
            <person name="Zientz E."/>
            <person name="Delmotte F."/>
            <person name="Gonzalez-Candelas F."/>
            <person name="Latorre A."/>
            <person name="Rausell C."/>
            <person name="Kramerbeek J."/>
            <person name="Gadau J."/>
            <person name="Hoelldobler B."/>
            <person name="van Ham R.C.H.J."/>
            <person name="Gross R."/>
            <person name="Moya A."/>
        </authorList>
    </citation>
    <scope>NUCLEOTIDE SEQUENCE [LARGE SCALE GENOMIC DNA]</scope>
</reference>
<feature type="transmembrane region" description="Helical" evidence="10">
    <location>
        <begin position="171"/>
        <end position="199"/>
    </location>
</feature>
<evidence type="ECO:0000256" key="4">
    <source>
        <dbReference type="ARBA" id="ARBA00022618"/>
    </source>
</evidence>
<dbReference type="GO" id="GO:0017038">
    <property type="term" value="P:protein import"/>
    <property type="evidence" value="ECO:0007669"/>
    <property type="project" value="TreeGrafter"/>
</dbReference>
<dbReference type="KEGG" id="bfl:Bfl335"/>
<keyword evidence="7 10" id="KW-0472">Membrane</keyword>
<dbReference type="InterPro" id="IPR050790">
    <property type="entry name" value="ExbB/TolQ_transport"/>
</dbReference>
<evidence type="ECO:0000259" key="11">
    <source>
        <dbReference type="Pfam" id="PF01618"/>
    </source>
</evidence>
<evidence type="ECO:0000256" key="3">
    <source>
        <dbReference type="ARBA" id="ARBA00022519"/>
    </source>
</evidence>
<keyword evidence="5 10" id="KW-0812">Transmembrane</keyword>
<evidence type="ECO:0000256" key="5">
    <source>
        <dbReference type="ARBA" id="ARBA00022692"/>
    </source>
</evidence>
<keyword evidence="9" id="KW-0813">Transport</keyword>
<feature type="transmembrane region" description="Helical" evidence="10">
    <location>
        <begin position="12"/>
        <end position="38"/>
    </location>
</feature>
<proteinExistence type="inferred from homology"/>
<dbReference type="InterPro" id="IPR014163">
    <property type="entry name" value="Tol-Pal_TolQ"/>
</dbReference>
<keyword evidence="3" id="KW-0997">Cell inner membrane</keyword>
<dbReference type="PANTHER" id="PTHR30625">
    <property type="entry name" value="PROTEIN TOLQ"/>
    <property type="match status" value="1"/>
</dbReference>
<accession>Q7VR87</accession>
<keyword evidence="6 10" id="KW-1133">Transmembrane helix</keyword>
<evidence type="ECO:0000256" key="6">
    <source>
        <dbReference type="ARBA" id="ARBA00022989"/>
    </source>
</evidence>
<comment type="similarity">
    <text evidence="9">Belongs to the exbB/tolQ family.</text>
</comment>